<dbReference type="PANTHER" id="PTHR11609">
    <property type="entry name" value="PURINE BIOSYNTHESIS PROTEIN 6/7, PUR6/7"/>
    <property type="match status" value="1"/>
</dbReference>
<evidence type="ECO:0000256" key="11">
    <source>
        <dbReference type="PROSITE-ProRule" id="PRU00409"/>
    </source>
</evidence>
<comment type="similarity">
    <text evidence="3">In the C-terminal section; belongs to the AIR carboxylase family. Class I subfamily.</text>
</comment>
<dbReference type="SUPFAM" id="SSF52255">
    <property type="entry name" value="N5-CAIR mutase (phosphoribosylaminoimidazole carboxylase, PurE)"/>
    <property type="match status" value="1"/>
</dbReference>
<keyword evidence="7" id="KW-0210">Decarboxylase</keyword>
<keyword evidence="15" id="KW-1185">Reference proteome</keyword>
<dbReference type="InterPro" id="IPR054350">
    <property type="entry name" value="PurT/PurK_preATP-grasp"/>
</dbReference>
<dbReference type="SUPFAM" id="SSF51246">
    <property type="entry name" value="Rudiment single hybrid motif"/>
    <property type="match status" value="1"/>
</dbReference>
<dbReference type="Gene3D" id="3.40.50.20">
    <property type="match status" value="1"/>
</dbReference>
<dbReference type="PANTHER" id="PTHR11609:SF5">
    <property type="entry name" value="PHOSPHORIBOSYLAMINOIMIDAZOLE CARBOXYLASE"/>
    <property type="match status" value="1"/>
</dbReference>
<dbReference type="InterPro" id="IPR033747">
    <property type="entry name" value="PurE_ClassI"/>
</dbReference>
<evidence type="ECO:0000256" key="2">
    <source>
        <dbReference type="ARBA" id="ARBA00004747"/>
    </source>
</evidence>
<dbReference type="GO" id="GO:0006189">
    <property type="term" value="P:'de novo' IMP biosynthetic process"/>
    <property type="evidence" value="ECO:0007669"/>
    <property type="project" value="UniProtKB-UniPathway"/>
</dbReference>
<dbReference type="Pfam" id="PF17769">
    <property type="entry name" value="PurK_C"/>
    <property type="match status" value="1"/>
</dbReference>
<sequence>MQKLDGEVFSKNTESVFAASTNFIFNPSSYSSNKSRLRKPPRLNFSSMYKKTNSGNINKSHQNPVSMACRASRDSNETSPARKDDSSVHGLSETIVGVLGGGQLGRMLCQAASQLAIKVMVLDPLENCPASALSYHHMVGSFDDSATVQEFAQRCGVLTVEIEHVDVATMEKLEQQGVDCQPKASTIRIIQDKYLQKVHFSRHGIPLPEFMEVNDLESARRAGKQFGYPLMVKSKRLAYDGRGNAVAKSEEELSSAITALGGFDRGLYVEKWAPFVKELAVIVVRGRDKSILCYPVVETIHKENICHIVKAPAAVPWKISELATDVAHKAVSSLEGAGIFAVELFWTNNGQILLNEVAPRPHNSGHHTIESCYTSQFEQHMRAVVGLPLGDPSMKTPAAIMYNLLGEAEGERGFYLAHQLIGKALSIPGATVHWYDKPEMRQQRKMGHITIVGSSMGLVESHLNSLLKEDSSDCQSKTVLPRIGIIMGSDSDLPVMKDAAKILTMFSVPHEVRIVSAHRTPDLMFSYASSAHERGIEIIIAGAGGMVAARTPLPVIGVPVRASALDGLDSLLSIVQMPRGVPVATVAINNATNAGLLAVRMLGFGDADLRARMQQYMEDMRDDVLTKAEKLQKDGWESYLNH</sequence>
<evidence type="ECO:0000256" key="7">
    <source>
        <dbReference type="ARBA" id="ARBA00022793"/>
    </source>
</evidence>
<dbReference type="EMBL" id="BDQV01000307">
    <property type="protein sequence ID" value="GAY62454.1"/>
    <property type="molecule type" value="Genomic_DNA"/>
</dbReference>
<dbReference type="SUPFAM" id="SSF56059">
    <property type="entry name" value="Glutathione synthetase ATP-binding domain-like"/>
    <property type="match status" value="1"/>
</dbReference>
<dbReference type="GO" id="GO:0009507">
    <property type="term" value="C:chloroplast"/>
    <property type="evidence" value="ECO:0007669"/>
    <property type="project" value="TreeGrafter"/>
</dbReference>
<protein>
    <recommendedName>
        <fullName evidence="4">phosphoribosylaminoimidazole carboxylase</fullName>
        <ecNumber evidence="4">4.1.1.21</ecNumber>
    </recommendedName>
    <alternativeName>
        <fullName evidence="10">AIR carboxylase</fullName>
    </alternativeName>
</protein>
<dbReference type="FunFam" id="3.40.50.20:FF:000024">
    <property type="entry name" value="Phosphoribosylaminoimidazole carboxylase family protein / AIR carboxylase family protein"/>
    <property type="match status" value="1"/>
</dbReference>
<dbReference type="PROSITE" id="PS50975">
    <property type="entry name" value="ATP_GRASP"/>
    <property type="match status" value="1"/>
</dbReference>
<evidence type="ECO:0000256" key="9">
    <source>
        <dbReference type="ARBA" id="ARBA00023239"/>
    </source>
</evidence>
<dbReference type="FunFam" id="3.30.1490.20:FF:000016">
    <property type="entry name" value="phosphoribosylaminoimidazole carboxylase, chloroplastic"/>
    <property type="match status" value="1"/>
</dbReference>
<dbReference type="Pfam" id="PF02222">
    <property type="entry name" value="ATP-grasp"/>
    <property type="match status" value="1"/>
</dbReference>
<feature type="compositionally biased region" description="Polar residues" evidence="12">
    <location>
        <begin position="52"/>
        <end position="65"/>
    </location>
</feature>
<keyword evidence="9" id="KW-0456">Lyase</keyword>
<dbReference type="InterPro" id="IPR016185">
    <property type="entry name" value="PreATP-grasp_dom_sf"/>
</dbReference>
<dbReference type="GO" id="GO:0046872">
    <property type="term" value="F:metal ion binding"/>
    <property type="evidence" value="ECO:0007669"/>
    <property type="project" value="InterPro"/>
</dbReference>
<evidence type="ECO:0000256" key="5">
    <source>
        <dbReference type="ARBA" id="ARBA00022741"/>
    </source>
</evidence>
<dbReference type="EC" id="4.1.1.21" evidence="4"/>
<dbReference type="InterPro" id="IPR011054">
    <property type="entry name" value="Rudment_hybrid_motif"/>
</dbReference>
<dbReference type="InterPro" id="IPR016301">
    <property type="entry name" value="Ade2_fungi/plant"/>
</dbReference>
<evidence type="ECO:0000256" key="3">
    <source>
        <dbReference type="ARBA" id="ARBA00006114"/>
    </source>
</evidence>
<evidence type="ECO:0000256" key="8">
    <source>
        <dbReference type="ARBA" id="ARBA00022840"/>
    </source>
</evidence>
<dbReference type="InterPro" id="IPR000031">
    <property type="entry name" value="PurE_dom"/>
</dbReference>
<keyword evidence="5 11" id="KW-0547">Nucleotide-binding</keyword>
<evidence type="ECO:0000256" key="1">
    <source>
        <dbReference type="ARBA" id="ARBA00001244"/>
    </source>
</evidence>
<dbReference type="FunFam" id="3.40.50.1970:FF:000013">
    <property type="entry name" value="Phosphoribosylaminoimidazole carboxylase"/>
    <property type="match status" value="1"/>
</dbReference>
<accession>A0A2H5QCV0</accession>
<dbReference type="NCBIfam" id="TIGR01162">
    <property type="entry name" value="purE"/>
    <property type="match status" value="1"/>
</dbReference>
<dbReference type="Pfam" id="PF22660">
    <property type="entry name" value="RS_preATP-grasp-like"/>
    <property type="match status" value="1"/>
</dbReference>
<dbReference type="SMART" id="SM01001">
    <property type="entry name" value="AIRC"/>
    <property type="match status" value="1"/>
</dbReference>
<gene>
    <name evidence="14" type="ORF">CUMW_217920</name>
</gene>
<dbReference type="HAMAP" id="MF_01929">
    <property type="entry name" value="PurE_classI"/>
    <property type="match status" value="1"/>
</dbReference>
<dbReference type="Gene3D" id="3.30.1490.20">
    <property type="entry name" value="ATP-grasp fold, A domain"/>
    <property type="match status" value="1"/>
</dbReference>
<evidence type="ECO:0000256" key="10">
    <source>
        <dbReference type="ARBA" id="ARBA00031607"/>
    </source>
</evidence>
<reference evidence="14 15" key="1">
    <citation type="journal article" date="2017" name="Front. Genet.">
        <title>Draft sequencing of the heterozygous diploid genome of Satsuma (Citrus unshiu Marc.) using a hybrid assembly approach.</title>
        <authorList>
            <person name="Shimizu T."/>
            <person name="Tanizawa Y."/>
            <person name="Mochizuki T."/>
            <person name="Nagasaki H."/>
            <person name="Yoshioka T."/>
            <person name="Toyoda A."/>
            <person name="Fujiyama A."/>
            <person name="Kaminuma E."/>
            <person name="Nakamura Y."/>
        </authorList>
    </citation>
    <scope>NUCLEOTIDE SEQUENCE [LARGE SCALE GENOMIC DNA]</scope>
    <source>
        <strain evidence="15">cv. Miyagawa wase</strain>
    </source>
</reference>
<organism evidence="14 15">
    <name type="scientific">Citrus unshiu</name>
    <name type="common">Satsuma mandarin</name>
    <name type="synonym">Citrus nobilis var. unshiu</name>
    <dbReference type="NCBI Taxonomy" id="55188"/>
    <lineage>
        <taxon>Eukaryota</taxon>
        <taxon>Viridiplantae</taxon>
        <taxon>Streptophyta</taxon>
        <taxon>Embryophyta</taxon>
        <taxon>Tracheophyta</taxon>
        <taxon>Spermatophyta</taxon>
        <taxon>Magnoliopsida</taxon>
        <taxon>eudicotyledons</taxon>
        <taxon>Gunneridae</taxon>
        <taxon>Pentapetalae</taxon>
        <taxon>rosids</taxon>
        <taxon>malvids</taxon>
        <taxon>Sapindales</taxon>
        <taxon>Rutaceae</taxon>
        <taxon>Aurantioideae</taxon>
        <taxon>Citrus</taxon>
    </lineage>
</organism>
<keyword evidence="6" id="KW-0658">Purine biosynthesis</keyword>
<comment type="caution">
    <text evidence="14">The sequence shown here is derived from an EMBL/GenBank/DDBJ whole genome shotgun (WGS) entry which is preliminary data.</text>
</comment>
<dbReference type="STRING" id="55188.A0A2H5QCV0"/>
<dbReference type="NCBIfam" id="TIGR01161">
    <property type="entry name" value="purK"/>
    <property type="match status" value="1"/>
</dbReference>
<feature type="region of interest" description="Disordered" evidence="12">
    <location>
        <begin position="52"/>
        <end position="88"/>
    </location>
</feature>
<keyword evidence="8 11" id="KW-0067">ATP-binding</keyword>
<dbReference type="FunFam" id="3.30.470.20:FF:000037">
    <property type="entry name" value="Phosphoribosylaminoimidazole carboxylase, chloroplastic"/>
    <property type="match status" value="1"/>
</dbReference>
<comment type="pathway">
    <text evidence="2">Purine metabolism; IMP biosynthesis via de novo pathway; 5-amino-1-(5-phospho-D-ribosyl)imidazole-4-carboxylate from 5-amino-1-(5-phospho-D-ribosyl)imidazole (carboxylase route): step 1/1.</text>
</comment>
<comment type="catalytic activity">
    <reaction evidence="1">
        <text>5-amino-1-(5-phospho-D-ribosyl)imidazole-4-carboxylate + H(+) = 5-amino-1-(5-phospho-beta-D-ribosyl)imidazole + CO2</text>
        <dbReference type="Rhea" id="RHEA:10792"/>
        <dbReference type="ChEBI" id="CHEBI:15378"/>
        <dbReference type="ChEBI" id="CHEBI:16526"/>
        <dbReference type="ChEBI" id="CHEBI:77657"/>
        <dbReference type="ChEBI" id="CHEBI:137981"/>
        <dbReference type="EC" id="4.1.1.21"/>
    </reaction>
</comment>
<name>A0A2H5QCV0_CITUN</name>
<dbReference type="InterPro" id="IPR013815">
    <property type="entry name" value="ATP_grasp_subdomain_1"/>
</dbReference>
<dbReference type="PIRSF" id="PIRSF001340">
    <property type="entry name" value="AIR_carboxylase"/>
    <property type="match status" value="1"/>
</dbReference>
<evidence type="ECO:0000259" key="13">
    <source>
        <dbReference type="PROSITE" id="PS50975"/>
    </source>
</evidence>
<dbReference type="InterPro" id="IPR005875">
    <property type="entry name" value="PurK"/>
</dbReference>
<dbReference type="InterPro" id="IPR040686">
    <property type="entry name" value="PurK_C"/>
</dbReference>
<dbReference type="Gene3D" id="3.40.50.1970">
    <property type="match status" value="1"/>
</dbReference>
<dbReference type="Gene3D" id="3.30.470.20">
    <property type="entry name" value="ATP-grasp fold, B domain"/>
    <property type="match status" value="1"/>
</dbReference>
<dbReference type="UniPathway" id="UPA00074">
    <property type="reaction ID" value="UER00130"/>
</dbReference>
<dbReference type="AlphaFoldDB" id="A0A2H5QCV0"/>
<dbReference type="GO" id="GO:0005524">
    <property type="term" value="F:ATP binding"/>
    <property type="evidence" value="ECO:0007669"/>
    <property type="project" value="UniProtKB-UniRule"/>
</dbReference>
<dbReference type="NCBIfam" id="NF004679">
    <property type="entry name" value="PRK06019.1-5"/>
    <property type="match status" value="1"/>
</dbReference>
<dbReference type="HAMAP" id="MF_01928">
    <property type="entry name" value="PurK"/>
    <property type="match status" value="1"/>
</dbReference>
<evidence type="ECO:0000313" key="15">
    <source>
        <dbReference type="Proteomes" id="UP000236630"/>
    </source>
</evidence>
<dbReference type="InterPro" id="IPR011761">
    <property type="entry name" value="ATP-grasp"/>
</dbReference>
<evidence type="ECO:0000313" key="14">
    <source>
        <dbReference type="EMBL" id="GAY62454.1"/>
    </source>
</evidence>
<feature type="compositionally biased region" description="Basic and acidic residues" evidence="12">
    <location>
        <begin position="71"/>
        <end position="87"/>
    </location>
</feature>
<dbReference type="Proteomes" id="UP000236630">
    <property type="component" value="Unassembled WGS sequence"/>
</dbReference>
<evidence type="ECO:0000256" key="6">
    <source>
        <dbReference type="ARBA" id="ARBA00022755"/>
    </source>
</evidence>
<dbReference type="InterPro" id="IPR003135">
    <property type="entry name" value="ATP-grasp_carboxylate-amine"/>
</dbReference>
<dbReference type="Pfam" id="PF00731">
    <property type="entry name" value="AIRC"/>
    <property type="match status" value="1"/>
</dbReference>
<evidence type="ECO:0000256" key="12">
    <source>
        <dbReference type="SAM" id="MobiDB-lite"/>
    </source>
</evidence>
<dbReference type="GO" id="GO:0004638">
    <property type="term" value="F:phosphoribosylaminoimidazole carboxylase activity"/>
    <property type="evidence" value="ECO:0007669"/>
    <property type="project" value="UniProtKB-EC"/>
</dbReference>
<dbReference type="SUPFAM" id="SSF52440">
    <property type="entry name" value="PreATP-grasp domain"/>
    <property type="match status" value="1"/>
</dbReference>
<evidence type="ECO:0000256" key="4">
    <source>
        <dbReference type="ARBA" id="ARBA00012329"/>
    </source>
</evidence>
<feature type="domain" description="ATP-grasp" evidence="13">
    <location>
        <begin position="197"/>
        <end position="385"/>
    </location>
</feature>
<proteinExistence type="inferred from homology"/>